<dbReference type="RefSeq" id="XP_055362750.1">
    <property type="nucleotide sequence ID" value="XM_055506775.1"/>
</dbReference>
<dbReference type="PANTHER" id="PTHR23197:SF10">
    <property type="entry name" value="TARGET OF NESH-SH3"/>
    <property type="match status" value="1"/>
</dbReference>
<feature type="region of interest" description="Disordered" evidence="1">
    <location>
        <begin position="477"/>
        <end position="502"/>
    </location>
</feature>
<evidence type="ECO:0000256" key="1">
    <source>
        <dbReference type="SAM" id="MobiDB-lite"/>
    </source>
</evidence>
<name>A0A9W2XMA1_BETSP</name>
<dbReference type="SMART" id="SM00060">
    <property type="entry name" value="FN3"/>
    <property type="match status" value="2"/>
</dbReference>
<sequence>MASVGLLRVLVLLMLGMIFLSAVSAQRIRAHRQHMKVRINATGDTIVMKFVRPSPDMKLEGYILGYGGSMFSKQFIQLPENGKAYETELDAEPKYLVAVQPIPASNVKKQCTGKVNLEKPLHLVIGSISPTAVLLSWGNHLKMPYEGNIMNECLEDGFYTIRYRERNRKWTYQTCPTSDTVVDNLKPNTPYEFGVRSNKDERSSVWSKPVVHNTNMGNKNMKKLHKVGNPLTKPMKPSVLFPPRPAVHNWTHPRLSLLKKPGFPGAPRTSFGSPARPSLLSKKTNLVGKPGQTDKGNNLKTDRFMSLQPKVPLATTKPTQPERKHITATAPTPATRQETWEDSDLFKSQPNSDVDALGKKRYVAPHVVYQTGKKPDEPCSITSSLNYFPQSEANEANVTSPPKTAPSNLTVVTVEGCPSFIILDWEKADNDTTEYEVISTAKGPDGEQVSVLTTNQTHTAVENLKPESSYEFKVQPKNELGAGPPSEPVSFNTESADPRVSENVSGKDAIWTQFPFKTDSYSDCHGKQYVKRTWYRKFVGVQLCNSLRYKIYLSDSLNGKFYNIGDQTGYGEDHCQFVDSFLDGRTGRQLRADHLPNRPGFYRAVRQEPVHFGQIGGHSHISYVSWYECGTPIPGKW</sequence>
<dbReference type="InterPro" id="IPR003961">
    <property type="entry name" value="FN3_dom"/>
</dbReference>
<reference evidence="5" key="1">
    <citation type="submission" date="2025-08" db="UniProtKB">
        <authorList>
            <consortium name="RefSeq"/>
        </authorList>
    </citation>
    <scope>IDENTIFICATION</scope>
</reference>
<dbReference type="InterPro" id="IPR013783">
    <property type="entry name" value="Ig-like_fold"/>
</dbReference>
<keyword evidence="4" id="KW-1185">Reference proteome</keyword>
<proteinExistence type="predicted"/>
<feature type="region of interest" description="Disordered" evidence="1">
    <location>
        <begin position="314"/>
        <end position="352"/>
    </location>
</feature>
<dbReference type="CDD" id="cd00063">
    <property type="entry name" value="FN3"/>
    <property type="match status" value="2"/>
</dbReference>
<dbReference type="PROSITE" id="PS50853">
    <property type="entry name" value="FN3"/>
    <property type="match status" value="2"/>
</dbReference>
<dbReference type="Pfam" id="PF21731">
    <property type="entry name" value="TARSH_C"/>
    <property type="match status" value="1"/>
</dbReference>
<protein>
    <submittedName>
        <fullName evidence="5">Target of Nesh-SH3-like isoform X7</fullName>
    </submittedName>
</protein>
<dbReference type="GO" id="GO:0010811">
    <property type="term" value="P:positive regulation of cell-substrate adhesion"/>
    <property type="evidence" value="ECO:0007669"/>
    <property type="project" value="TreeGrafter"/>
</dbReference>
<dbReference type="PANTHER" id="PTHR23197">
    <property type="entry name" value="TARSH-RELATED FIBRONECTIN DOMAIN-CONTAINING"/>
    <property type="match status" value="1"/>
</dbReference>
<evidence type="ECO:0000259" key="3">
    <source>
        <dbReference type="PROSITE" id="PS50853"/>
    </source>
</evidence>
<gene>
    <name evidence="5" type="primary">LOC114850832</name>
</gene>
<dbReference type="Pfam" id="PF00041">
    <property type="entry name" value="fn3"/>
    <property type="match status" value="2"/>
</dbReference>
<dbReference type="Gene3D" id="2.60.40.10">
    <property type="entry name" value="Immunoglobulins"/>
    <property type="match status" value="2"/>
</dbReference>
<feature type="signal peptide" evidence="2">
    <location>
        <begin position="1"/>
        <end position="25"/>
    </location>
</feature>
<dbReference type="GO" id="GO:0030198">
    <property type="term" value="P:extracellular matrix organization"/>
    <property type="evidence" value="ECO:0007669"/>
    <property type="project" value="TreeGrafter"/>
</dbReference>
<dbReference type="InterPro" id="IPR049109">
    <property type="entry name" value="TARSH/FNDC1_C"/>
</dbReference>
<dbReference type="GeneID" id="114850832"/>
<feature type="chain" id="PRO_5040726737" evidence="2">
    <location>
        <begin position="26"/>
        <end position="637"/>
    </location>
</feature>
<keyword evidence="2" id="KW-0732">Signal</keyword>
<feature type="domain" description="Fibronectin type-III" evidence="3">
    <location>
        <begin position="405"/>
        <end position="496"/>
    </location>
</feature>
<evidence type="ECO:0000313" key="5">
    <source>
        <dbReference type="RefSeq" id="XP_055362750.1"/>
    </source>
</evidence>
<evidence type="ECO:0000313" key="4">
    <source>
        <dbReference type="Proteomes" id="UP000515150"/>
    </source>
</evidence>
<evidence type="ECO:0000256" key="2">
    <source>
        <dbReference type="SAM" id="SignalP"/>
    </source>
</evidence>
<feature type="domain" description="Fibronectin type-III" evidence="3">
    <location>
        <begin position="119"/>
        <end position="217"/>
    </location>
</feature>
<dbReference type="SUPFAM" id="SSF49265">
    <property type="entry name" value="Fibronectin type III"/>
    <property type="match status" value="1"/>
</dbReference>
<feature type="region of interest" description="Disordered" evidence="1">
    <location>
        <begin position="266"/>
        <end position="300"/>
    </location>
</feature>
<accession>A0A9W2XMA1</accession>
<dbReference type="Proteomes" id="UP000515150">
    <property type="component" value="Chromosome 2"/>
</dbReference>
<organism evidence="4 5">
    <name type="scientific">Betta splendens</name>
    <name type="common">Siamese fighting fish</name>
    <dbReference type="NCBI Taxonomy" id="158456"/>
    <lineage>
        <taxon>Eukaryota</taxon>
        <taxon>Metazoa</taxon>
        <taxon>Chordata</taxon>
        <taxon>Craniata</taxon>
        <taxon>Vertebrata</taxon>
        <taxon>Euteleostomi</taxon>
        <taxon>Actinopterygii</taxon>
        <taxon>Neopterygii</taxon>
        <taxon>Teleostei</taxon>
        <taxon>Neoteleostei</taxon>
        <taxon>Acanthomorphata</taxon>
        <taxon>Anabantaria</taxon>
        <taxon>Anabantiformes</taxon>
        <taxon>Anabantoidei</taxon>
        <taxon>Osphronemidae</taxon>
        <taxon>Betta</taxon>
    </lineage>
</organism>
<dbReference type="AlphaFoldDB" id="A0A9W2XMA1"/>
<dbReference type="InterPro" id="IPR036116">
    <property type="entry name" value="FN3_sf"/>
</dbReference>